<name>A0AAE4MDF8_9EURY</name>
<accession>A0AAE4MDF8</accession>
<dbReference type="EMBL" id="JAWDKB010000001">
    <property type="protein sequence ID" value="MDV0442855.1"/>
    <property type="molecule type" value="Genomic_DNA"/>
</dbReference>
<keyword evidence="2" id="KW-1185">Reference proteome</keyword>
<reference evidence="1 2" key="1">
    <citation type="submission" date="2023-06" db="EMBL/GenBank/DDBJ databases">
        <title>Genome sequence of Methancorpusculaceae sp. Cs1.</title>
        <authorList>
            <person name="Protasov E."/>
            <person name="Platt K."/>
            <person name="Poehlein A."/>
            <person name="Daniel R."/>
            <person name="Brune A."/>
        </authorList>
    </citation>
    <scope>NUCLEOTIDE SEQUENCE [LARGE SCALE GENOMIC DNA]</scope>
    <source>
        <strain evidence="1 2">Cs1</strain>
    </source>
</reference>
<dbReference type="AlphaFoldDB" id="A0AAE4MDF8"/>
<evidence type="ECO:0000313" key="1">
    <source>
        <dbReference type="EMBL" id="MDV0442855.1"/>
    </source>
</evidence>
<gene>
    <name evidence="1" type="ORF">McpCs1_02070</name>
</gene>
<evidence type="ECO:0000313" key="2">
    <source>
        <dbReference type="Proteomes" id="UP001283212"/>
    </source>
</evidence>
<proteinExistence type="predicted"/>
<dbReference type="RefSeq" id="WP_338095392.1">
    <property type="nucleotide sequence ID" value="NZ_JAWDKB010000001.1"/>
</dbReference>
<organism evidence="1 2">
    <name type="scientific">Methanorbis rubei</name>
    <dbReference type="NCBI Taxonomy" id="3028300"/>
    <lineage>
        <taxon>Archaea</taxon>
        <taxon>Methanobacteriati</taxon>
        <taxon>Methanobacteriota</taxon>
        <taxon>Stenosarchaea group</taxon>
        <taxon>Methanomicrobia</taxon>
        <taxon>Methanomicrobiales</taxon>
        <taxon>Methanocorpusculaceae</taxon>
        <taxon>Methanorbis</taxon>
    </lineage>
</organism>
<protein>
    <submittedName>
        <fullName evidence="1">Uncharacterized protein</fullName>
    </submittedName>
</protein>
<dbReference type="Proteomes" id="UP001283212">
    <property type="component" value="Unassembled WGS sequence"/>
</dbReference>
<comment type="caution">
    <text evidence="1">The sequence shown here is derived from an EMBL/GenBank/DDBJ whole genome shotgun (WGS) entry which is preliminary data.</text>
</comment>
<sequence>MNKRKPHIKTIGQLLENYNRSIYDVDIHLLISVDMADYIIAKTIATGKNRSETIRELIRTGIRTDQNSP</sequence>